<dbReference type="Pfam" id="PF05380">
    <property type="entry name" value="Peptidase_A17"/>
    <property type="match status" value="1"/>
</dbReference>
<organism evidence="1 2">
    <name type="scientific">Trichinella pseudospiralis</name>
    <name type="common">Parasitic roundworm</name>
    <dbReference type="NCBI Taxonomy" id="6337"/>
    <lineage>
        <taxon>Eukaryota</taxon>
        <taxon>Metazoa</taxon>
        <taxon>Ecdysozoa</taxon>
        <taxon>Nematoda</taxon>
        <taxon>Enoplea</taxon>
        <taxon>Dorylaimia</taxon>
        <taxon>Trichinellida</taxon>
        <taxon>Trichinellidae</taxon>
        <taxon>Trichinella</taxon>
    </lineage>
</organism>
<gene>
    <name evidence="1" type="ORF">T4A_4797</name>
</gene>
<dbReference type="AlphaFoldDB" id="A0A0V1DQ97"/>
<comment type="caution">
    <text evidence="1">The sequence shown here is derived from an EMBL/GenBank/DDBJ whole genome shotgun (WGS) entry which is preliminary data.</text>
</comment>
<name>A0A0V1DQ97_TRIPS</name>
<accession>A0A0V1DQ97</accession>
<reference evidence="1 2" key="1">
    <citation type="submission" date="2015-01" db="EMBL/GenBank/DDBJ databases">
        <title>Evolution of Trichinella species and genotypes.</title>
        <authorList>
            <person name="Korhonen P.K."/>
            <person name="Edoardo P."/>
            <person name="Giuseppe L.R."/>
            <person name="Gasser R.B."/>
        </authorList>
    </citation>
    <scope>NUCLEOTIDE SEQUENCE [LARGE SCALE GENOMIC DNA]</scope>
    <source>
        <strain evidence="1">ISS13</strain>
    </source>
</reference>
<sequence length="142" mass="16222">MAVIRHHAELKKEVHPEAAQIVENNIYVDDVLLSVENQEAARRMIKDLNNLMESGGFKLAKWASNDSSVLSDIAVDKRATTDNREILRTLGLHWNRERDEFTFVALITENEKNCTKRKLISDASKLYDPLGFLTPFVVRAKI</sequence>
<dbReference type="Proteomes" id="UP000054632">
    <property type="component" value="Unassembled WGS sequence"/>
</dbReference>
<dbReference type="InterPro" id="IPR008042">
    <property type="entry name" value="Retrotrans_Pao"/>
</dbReference>
<dbReference type="PANTHER" id="PTHR47331">
    <property type="entry name" value="PHD-TYPE DOMAIN-CONTAINING PROTEIN"/>
    <property type="match status" value="1"/>
</dbReference>
<proteinExistence type="predicted"/>
<protein>
    <recommendedName>
        <fullName evidence="3">Reverse transcriptase domain-containing protein</fullName>
    </recommendedName>
</protein>
<evidence type="ECO:0000313" key="1">
    <source>
        <dbReference type="EMBL" id="KRY63330.1"/>
    </source>
</evidence>
<dbReference type="EMBL" id="JYDR01001303">
    <property type="protein sequence ID" value="KRY63330.1"/>
    <property type="molecule type" value="Genomic_DNA"/>
</dbReference>
<evidence type="ECO:0008006" key="3">
    <source>
        <dbReference type="Google" id="ProtNLM"/>
    </source>
</evidence>
<feature type="non-terminal residue" evidence="1">
    <location>
        <position position="142"/>
    </location>
</feature>
<evidence type="ECO:0000313" key="2">
    <source>
        <dbReference type="Proteomes" id="UP000054632"/>
    </source>
</evidence>